<gene>
    <name evidence="2" type="ORF">PM001_LOCUS23044</name>
</gene>
<protein>
    <submittedName>
        <fullName evidence="2">Uncharacterized protein</fullName>
    </submittedName>
</protein>
<sequence length="61" mass="6854">MGSISAEIRDYFRGFERSELRRNYEVTRSKTVIDVEEENTVRSSGDPVGQQSSFVADALPA</sequence>
<accession>A0AAV1USZ8</accession>
<reference evidence="2" key="1">
    <citation type="submission" date="2024-01" db="EMBL/GenBank/DDBJ databases">
        <authorList>
            <person name="Webb A."/>
        </authorList>
    </citation>
    <scope>NUCLEOTIDE SEQUENCE</scope>
    <source>
        <strain evidence="2">Pm1</strain>
    </source>
</reference>
<organism evidence="2 3">
    <name type="scientific">Peronospora matthiolae</name>
    <dbReference type="NCBI Taxonomy" id="2874970"/>
    <lineage>
        <taxon>Eukaryota</taxon>
        <taxon>Sar</taxon>
        <taxon>Stramenopiles</taxon>
        <taxon>Oomycota</taxon>
        <taxon>Peronosporomycetes</taxon>
        <taxon>Peronosporales</taxon>
        <taxon>Peronosporaceae</taxon>
        <taxon>Peronospora</taxon>
    </lineage>
</organism>
<dbReference type="EMBL" id="CAKLBY020000228">
    <property type="protein sequence ID" value="CAK7937894.1"/>
    <property type="molecule type" value="Genomic_DNA"/>
</dbReference>
<proteinExistence type="predicted"/>
<comment type="caution">
    <text evidence="2">The sequence shown here is derived from an EMBL/GenBank/DDBJ whole genome shotgun (WGS) entry which is preliminary data.</text>
</comment>
<evidence type="ECO:0000256" key="1">
    <source>
        <dbReference type="SAM" id="MobiDB-lite"/>
    </source>
</evidence>
<dbReference type="AlphaFoldDB" id="A0AAV1USZ8"/>
<evidence type="ECO:0000313" key="3">
    <source>
        <dbReference type="Proteomes" id="UP001162060"/>
    </source>
</evidence>
<evidence type="ECO:0000313" key="2">
    <source>
        <dbReference type="EMBL" id="CAK7937894.1"/>
    </source>
</evidence>
<name>A0AAV1USZ8_9STRA</name>
<feature type="region of interest" description="Disordered" evidence="1">
    <location>
        <begin position="37"/>
        <end position="61"/>
    </location>
</feature>
<dbReference type="Proteomes" id="UP001162060">
    <property type="component" value="Unassembled WGS sequence"/>
</dbReference>